<keyword evidence="1" id="KW-0812">Transmembrane</keyword>
<reference evidence="2" key="1">
    <citation type="journal article" date="2021" name="PeerJ">
        <title>Extensive microbial diversity within the chicken gut microbiome revealed by metagenomics and culture.</title>
        <authorList>
            <person name="Gilroy R."/>
            <person name="Ravi A."/>
            <person name="Getino M."/>
            <person name="Pursley I."/>
            <person name="Horton D.L."/>
            <person name="Alikhan N.F."/>
            <person name="Baker D."/>
            <person name="Gharbi K."/>
            <person name="Hall N."/>
            <person name="Watson M."/>
            <person name="Adriaenssens E.M."/>
            <person name="Foster-Nyarko E."/>
            <person name="Jarju S."/>
            <person name="Secka A."/>
            <person name="Antonio M."/>
            <person name="Oren A."/>
            <person name="Chaudhuri R.R."/>
            <person name="La Ragione R."/>
            <person name="Hildebrand F."/>
            <person name="Pallen M.J."/>
        </authorList>
    </citation>
    <scope>NUCLEOTIDE SEQUENCE</scope>
    <source>
        <strain evidence="2">9264</strain>
    </source>
</reference>
<gene>
    <name evidence="2" type="ORF">H9906_07170</name>
</gene>
<name>A0A9D2U984_9BURK</name>
<keyword evidence="1" id="KW-0472">Membrane</keyword>
<sequence length="107" mass="11550">MSGNSGYVLGAIVLLSLCSLITRAGFLLFGDHIPLPDRVRRALRYAPVAALAGIIVPELFPWHPDTGLQIGLPLVAALVAVVVYSRTRNTMWVIAGGMLVLWAAKLW</sequence>
<feature type="transmembrane region" description="Helical" evidence="1">
    <location>
        <begin position="6"/>
        <end position="30"/>
    </location>
</feature>
<dbReference type="EMBL" id="DWUQ01000151">
    <property type="protein sequence ID" value="HJD44792.1"/>
    <property type="molecule type" value="Genomic_DNA"/>
</dbReference>
<reference evidence="2" key="2">
    <citation type="submission" date="2021-04" db="EMBL/GenBank/DDBJ databases">
        <authorList>
            <person name="Gilroy R."/>
        </authorList>
    </citation>
    <scope>NUCLEOTIDE SEQUENCE</scope>
    <source>
        <strain evidence="2">9264</strain>
    </source>
</reference>
<dbReference type="AlphaFoldDB" id="A0A9D2U984"/>
<dbReference type="Proteomes" id="UP000823889">
    <property type="component" value="Unassembled WGS sequence"/>
</dbReference>
<evidence type="ECO:0000313" key="3">
    <source>
        <dbReference type="Proteomes" id="UP000823889"/>
    </source>
</evidence>
<comment type="caution">
    <text evidence="2">The sequence shown here is derived from an EMBL/GenBank/DDBJ whole genome shotgun (WGS) entry which is preliminary data.</text>
</comment>
<dbReference type="InterPro" id="IPR008407">
    <property type="entry name" value="Brnchd-chn_aa_trnsp_AzlD"/>
</dbReference>
<evidence type="ECO:0000256" key="1">
    <source>
        <dbReference type="SAM" id="Phobius"/>
    </source>
</evidence>
<keyword evidence="1" id="KW-1133">Transmembrane helix</keyword>
<dbReference type="Pfam" id="PF05437">
    <property type="entry name" value="AzlD"/>
    <property type="match status" value="1"/>
</dbReference>
<protein>
    <submittedName>
        <fullName evidence="2">AzlD domain-containing protein</fullName>
    </submittedName>
</protein>
<feature type="transmembrane region" description="Helical" evidence="1">
    <location>
        <begin position="66"/>
        <end position="84"/>
    </location>
</feature>
<organism evidence="2 3">
    <name type="scientific">Candidatus Paenalcaligenes intestinipullorum</name>
    <dbReference type="NCBI Taxonomy" id="2838718"/>
    <lineage>
        <taxon>Bacteria</taxon>
        <taxon>Pseudomonadati</taxon>
        <taxon>Pseudomonadota</taxon>
        <taxon>Betaproteobacteria</taxon>
        <taxon>Burkholderiales</taxon>
        <taxon>Alcaligenaceae</taxon>
        <taxon>Paenalcaligenes</taxon>
    </lineage>
</organism>
<accession>A0A9D2U984</accession>
<proteinExistence type="predicted"/>
<evidence type="ECO:0000313" key="2">
    <source>
        <dbReference type="EMBL" id="HJD44792.1"/>
    </source>
</evidence>